<keyword evidence="1" id="KW-0547">Nucleotide-binding</keyword>
<evidence type="ECO:0000256" key="1">
    <source>
        <dbReference type="ARBA" id="ARBA00022741"/>
    </source>
</evidence>
<comment type="caution">
    <text evidence="4">The sequence shown here is derived from an EMBL/GenBank/DDBJ whole genome shotgun (WGS) entry which is preliminary data.</text>
</comment>
<evidence type="ECO:0000313" key="4">
    <source>
        <dbReference type="EMBL" id="KAL2913266.1"/>
    </source>
</evidence>
<feature type="region of interest" description="Disordered" evidence="3">
    <location>
        <begin position="238"/>
        <end position="267"/>
    </location>
</feature>
<organism evidence="4 5">
    <name type="scientific">Polyrhizophydium stewartii</name>
    <dbReference type="NCBI Taxonomy" id="2732419"/>
    <lineage>
        <taxon>Eukaryota</taxon>
        <taxon>Fungi</taxon>
        <taxon>Fungi incertae sedis</taxon>
        <taxon>Chytridiomycota</taxon>
        <taxon>Chytridiomycota incertae sedis</taxon>
        <taxon>Chytridiomycetes</taxon>
        <taxon>Rhizophydiales</taxon>
        <taxon>Rhizophydiales incertae sedis</taxon>
        <taxon>Polyrhizophydium</taxon>
    </lineage>
</organism>
<name>A0ABR4N151_9FUNG</name>
<proteinExistence type="predicted"/>
<dbReference type="InterPro" id="IPR013126">
    <property type="entry name" value="Hsp_70_fam"/>
</dbReference>
<dbReference type="SUPFAM" id="SSF53067">
    <property type="entry name" value="Actin-like ATPase domain"/>
    <property type="match status" value="2"/>
</dbReference>
<evidence type="ECO:0000256" key="2">
    <source>
        <dbReference type="ARBA" id="ARBA00022840"/>
    </source>
</evidence>
<evidence type="ECO:0000313" key="5">
    <source>
        <dbReference type="Proteomes" id="UP001527925"/>
    </source>
</evidence>
<keyword evidence="5" id="KW-1185">Reference proteome</keyword>
<dbReference type="CDD" id="cd10229">
    <property type="entry name" value="ASKHA_NBD_HSP70_HSPA12"/>
    <property type="match status" value="1"/>
</dbReference>
<gene>
    <name evidence="4" type="ORF">HK105_207268</name>
</gene>
<dbReference type="EMBL" id="JADGIZ020000049">
    <property type="protein sequence ID" value="KAL2913266.1"/>
    <property type="molecule type" value="Genomic_DNA"/>
</dbReference>
<sequence>MLPGAAALAAADPHARHQYVIGIDFGTTYSGFAFARVDTPEEVHTFTEWDNQPVNSPYCKTVSSIRYLVNEDGSLQAQFWGHKSKKDEHKLLRSGKLIELKKFKLWFDESVEPEGLPQGMHWMQPSIDYLSFMSEFALEKLRARFGSVPKESVLWCVTVPAIWNEKSKILVRQAATIAGIVDEYTQDSLVIIFEPEAAALYTLSNVKELQILQDCSFMVLDAGGGTVDLTVHSIQRGSGKPPTYVDRYGAADGPGDSASQHGGDFIRSSRGNLQRQATSGEARSSVDGASVTRGQNPFVMQIDGDQRVRLRELSRGSGGHCGSTYVDKEFLRYFQQQIGKENYDRLRKERRDLVYALLQEWEQVKRSYGGPEASSGDDYDLVLLPSGLLKYVPEEVKEKWEEDFEEGNFGIPSQKMVEIFHTAVDTCLRLIEEQLALCGGRCDYMILVGGFCSSKYLIKRVKSKFPDSFKRVVVPNDPTSAVVRGAVKYGLFPAMIQSRRSRFSYGYMTNVARNIMVEADPRDIWTDGIQDYVQVFKCLVAENQEIDPDQEFVATSFVMRTNSNRLEIDLLAADERLEPGEFYSMSRVNAKLVGRMIATISAAHCDQRVDMTLILGTTETTVRAKIVSTGEELLAKFTAT</sequence>
<dbReference type="PANTHER" id="PTHR14187:SF5">
    <property type="entry name" value="HEAT SHOCK 70 KDA PROTEIN 12A"/>
    <property type="match status" value="1"/>
</dbReference>
<dbReference type="PANTHER" id="PTHR14187">
    <property type="entry name" value="ALPHA KINASE/ELONGATION FACTOR 2 KINASE"/>
    <property type="match status" value="1"/>
</dbReference>
<dbReference type="InterPro" id="IPR043129">
    <property type="entry name" value="ATPase_NBD"/>
</dbReference>
<dbReference type="Pfam" id="PF00012">
    <property type="entry name" value="HSP70"/>
    <property type="match status" value="1"/>
</dbReference>
<dbReference type="Proteomes" id="UP001527925">
    <property type="component" value="Unassembled WGS sequence"/>
</dbReference>
<keyword evidence="2" id="KW-0067">ATP-binding</keyword>
<evidence type="ECO:0000256" key="3">
    <source>
        <dbReference type="SAM" id="MobiDB-lite"/>
    </source>
</evidence>
<reference evidence="4 5" key="1">
    <citation type="submission" date="2023-09" db="EMBL/GenBank/DDBJ databases">
        <title>Pangenome analysis of Batrachochytrium dendrobatidis and related Chytrids.</title>
        <authorList>
            <person name="Yacoub M.N."/>
            <person name="Stajich J.E."/>
            <person name="James T.Y."/>
        </authorList>
    </citation>
    <scope>NUCLEOTIDE SEQUENCE [LARGE SCALE GENOMIC DNA]</scope>
    <source>
        <strain evidence="4 5">JEL0888</strain>
    </source>
</reference>
<accession>A0ABR4N151</accession>
<protein>
    <submittedName>
        <fullName evidence="4">Uncharacterized protein</fullName>
    </submittedName>
</protein>
<dbReference type="Gene3D" id="3.30.420.40">
    <property type="match status" value="1"/>
</dbReference>